<evidence type="ECO:0000256" key="19">
    <source>
        <dbReference type="PROSITE-ProRule" id="PRU10141"/>
    </source>
</evidence>
<feature type="domain" description="Protein kinase" evidence="22">
    <location>
        <begin position="1046"/>
        <end position="1348"/>
    </location>
</feature>
<evidence type="ECO:0000313" key="24">
    <source>
        <dbReference type="Proteomes" id="UP001142055"/>
    </source>
</evidence>
<keyword evidence="16" id="KW-0325">Glycoprotein</keyword>
<evidence type="ECO:0000256" key="5">
    <source>
        <dbReference type="ARBA" id="ARBA00017947"/>
    </source>
</evidence>
<evidence type="ECO:0000256" key="1">
    <source>
        <dbReference type="ARBA" id="ARBA00004479"/>
    </source>
</evidence>
<dbReference type="Pfam" id="PF04840">
    <property type="entry name" value="Vps16_C"/>
    <property type="match status" value="1"/>
</dbReference>
<evidence type="ECO:0000256" key="11">
    <source>
        <dbReference type="ARBA" id="ARBA00022777"/>
    </source>
</evidence>
<dbReference type="Gene3D" id="3.30.200.20">
    <property type="entry name" value="Phosphorylase Kinase, domain 1"/>
    <property type="match status" value="1"/>
</dbReference>
<dbReference type="GO" id="GO:0003779">
    <property type="term" value="F:actin binding"/>
    <property type="evidence" value="ECO:0007669"/>
    <property type="project" value="TreeGrafter"/>
</dbReference>
<dbReference type="GO" id="GO:0005765">
    <property type="term" value="C:lysosomal membrane"/>
    <property type="evidence" value="ECO:0007669"/>
    <property type="project" value="TreeGrafter"/>
</dbReference>
<evidence type="ECO:0000256" key="7">
    <source>
        <dbReference type="ARBA" id="ARBA00022679"/>
    </source>
</evidence>
<dbReference type="InterPro" id="IPR016534">
    <property type="entry name" value="VPS16"/>
</dbReference>
<dbReference type="GO" id="GO:0005524">
    <property type="term" value="F:ATP binding"/>
    <property type="evidence" value="ECO:0007669"/>
    <property type="project" value="UniProtKB-UniRule"/>
</dbReference>
<keyword evidence="6" id="KW-0723">Serine/threonine-protein kinase</keyword>
<evidence type="ECO:0000256" key="4">
    <source>
        <dbReference type="ARBA" id="ARBA00012401"/>
    </source>
</evidence>
<comment type="catalytic activity">
    <reaction evidence="18">
        <text>L-threonyl-[receptor-protein] + ATP = O-phospho-L-threonyl-[receptor-protein] + ADP + H(+)</text>
        <dbReference type="Rhea" id="RHEA:44880"/>
        <dbReference type="Rhea" id="RHEA-COMP:11024"/>
        <dbReference type="Rhea" id="RHEA-COMP:11025"/>
        <dbReference type="ChEBI" id="CHEBI:15378"/>
        <dbReference type="ChEBI" id="CHEBI:30013"/>
        <dbReference type="ChEBI" id="CHEBI:30616"/>
        <dbReference type="ChEBI" id="CHEBI:61977"/>
        <dbReference type="ChEBI" id="CHEBI:456216"/>
        <dbReference type="EC" id="2.7.11.30"/>
    </reaction>
</comment>
<evidence type="ECO:0000256" key="8">
    <source>
        <dbReference type="ARBA" id="ARBA00022692"/>
    </source>
</evidence>
<feature type="transmembrane region" description="Helical" evidence="21">
    <location>
        <begin position="975"/>
        <end position="995"/>
    </location>
</feature>
<protein>
    <recommendedName>
        <fullName evidence="5">Vacuolar protein sorting-associated protein 16 homolog</fullName>
        <ecNumber evidence="4">2.7.11.30</ecNumber>
    </recommendedName>
</protein>
<dbReference type="InterPro" id="IPR006925">
    <property type="entry name" value="Vps16_C"/>
</dbReference>
<keyword evidence="8 21" id="KW-0812">Transmembrane</keyword>
<dbReference type="PROSITE" id="PS00107">
    <property type="entry name" value="PROTEIN_KINASE_ATP"/>
    <property type="match status" value="1"/>
</dbReference>
<dbReference type="InterPro" id="IPR017441">
    <property type="entry name" value="Protein_kinase_ATP_BS"/>
</dbReference>
<dbReference type="Pfam" id="PF00069">
    <property type="entry name" value="Pkinase"/>
    <property type="match status" value="1"/>
</dbReference>
<feature type="compositionally biased region" description="Polar residues" evidence="20">
    <location>
        <begin position="1708"/>
        <end position="1725"/>
    </location>
</feature>
<feature type="binding site" evidence="19">
    <location>
        <position position="1073"/>
    </location>
    <ligand>
        <name>ATP</name>
        <dbReference type="ChEBI" id="CHEBI:30616"/>
    </ligand>
</feature>
<dbReference type="PANTHER" id="PTHR12811:SF0">
    <property type="entry name" value="VACUOLAR PROTEIN SORTING-ASSOCIATED PROTEIN 16 HOMOLOG"/>
    <property type="match status" value="1"/>
</dbReference>
<dbReference type="InterPro" id="IPR000333">
    <property type="entry name" value="TGFB_receptor"/>
</dbReference>
<dbReference type="PRINTS" id="PR00653">
    <property type="entry name" value="ACTIVIN2R"/>
</dbReference>
<name>A0A9Q0RSP3_BLOTA</name>
<dbReference type="PANTHER" id="PTHR12811">
    <property type="entry name" value="VACUOLAR PROTEIN SORTING VPS16"/>
    <property type="match status" value="1"/>
</dbReference>
<dbReference type="Gene3D" id="2.10.60.10">
    <property type="entry name" value="CD59"/>
    <property type="match status" value="1"/>
</dbReference>
<dbReference type="InterPro" id="IPR000719">
    <property type="entry name" value="Prot_kinase_dom"/>
</dbReference>
<dbReference type="InterPro" id="IPR008266">
    <property type="entry name" value="Tyr_kinase_AS"/>
</dbReference>
<dbReference type="GO" id="GO:0016197">
    <property type="term" value="P:endosomal transport"/>
    <property type="evidence" value="ECO:0007669"/>
    <property type="project" value="TreeGrafter"/>
</dbReference>
<dbReference type="Gene3D" id="1.10.150.780">
    <property type="entry name" value="Vps16, C-terminal region"/>
    <property type="match status" value="1"/>
</dbReference>
<dbReference type="Pfam" id="PF04841">
    <property type="entry name" value="Vps16_N"/>
    <property type="match status" value="2"/>
</dbReference>
<comment type="catalytic activity">
    <reaction evidence="17">
        <text>L-seryl-[receptor-protein] + ATP = O-phospho-L-seryl-[receptor-protein] + ADP + H(+)</text>
        <dbReference type="Rhea" id="RHEA:18673"/>
        <dbReference type="Rhea" id="RHEA-COMP:11022"/>
        <dbReference type="Rhea" id="RHEA-COMP:11023"/>
        <dbReference type="ChEBI" id="CHEBI:15378"/>
        <dbReference type="ChEBI" id="CHEBI:29999"/>
        <dbReference type="ChEBI" id="CHEBI:30616"/>
        <dbReference type="ChEBI" id="CHEBI:83421"/>
        <dbReference type="ChEBI" id="CHEBI:456216"/>
        <dbReference type="EC" id="2.7.11.30"/>
    </reaction>
</comment>
<feature type="region of interest" description="Disordered" evidence="20">
    <location>
        <begin position="1606"/>
        <end position="1630"/>
    </location>
</feature>
<gene>
    <name evidence="23" type="ORF">RDWZM_003450</name>
</gene>
<dbReference type="InterPro" id="IPR006926">
    <property type="entry name" value="Vps16_N"/>
</dbReference>
<sequence>MEWNDQLEDYIFVAAQFGGPIALMTNENVNRKSPKHTISIYSAMGNLLSAFNVQETISQLGWSNREELMCIQPNGFISFYDIFGQHQNTITLDQEIRDAKIIDSKVFNGSYGTGIAILTGSFTFYLYNNVYELKIRRLAELPGFNSLPLCWEVIAFDKDTKIIVSKENKELVILKSLDGSYLPINLNVDDNQETMITMMSVSFDFTHICLFTHSGKILLAKTNESISSPYSVFDTECKAKPRQLAWCGNEAVAGHWAKIDCLRVIDSQCQELIKKVENVVADIFKIGSFCCGANLLQANRLFELQNHKADDYIRLIQDNGEMEMAVRMCLEAASHEFNIATQKMLLRAALFGKSFTDGMNPKYFVETCQMLKILNAIRKSNVGIPLTFDQLNSLGVHTLIDRLIERRLFLLALRIASYLKIPPEQGDIKILTRWAFFKVRQQENSEEQIANDIANKLQHYHGVSYAEIANQAIEYGRKNLAIKLLDYELKPTDQVPLLLKLKQYRIGLQRSIESGDTNLIFMVILKFKEIHSSMEFLMAIRDYPIAYALYQKYCKSVDKEKFRNILFQEDDFISEGLFSLEQSTEIDANSVDANKKRLNLVTASMDSFKKTKNEFLSTHSEEYVRLLKYQIKLEEKFPSKKFFNLSVQNTLKNLIQNKEYKLAEDMKKEFKVPDKRYYQLKLMTLAEINEWLEIEKLSKAKKSPIGYEPFVDICVQHRKMYEARKYLPKIKEENRIKYYVKAENLEEAGKYAFEKRDIEALEYIISKCGPINRVLSEKLHLFQKATTSKNRVNGVSIRNAVEIGMIMFITLSALQFLAIFLHFLELNALQCSYFKLSDKVAESNNLNNNFTDNLSDKKLVEQCAHENSFCYSLWHYDVNDPFNTSQYHIVEKGCLYNQRDILCDSSQCISTIKPTGALNSTRFCCCYENMCNINYSIVSNDLSDDDDTDDDDDDDSEFDFNPVDINHNGNRNARYVILAFVFVLFISAVIIFFILCYKSAMVLYPSSNILNKGKTMDSLNLLESQSRSITPAPFFRSACSINVEDLTLDEIIGKGRYGTVWKGRLGNLTVAIKTVSNENKHVLVNECRIYSLPFMAHSSLPQYYGCQERIMVDNNYIERCMVIEYAHLGSLNSYLKEHTIDWTRFCMMVKTLVQGLAHLHTEITKDGKHKPAIVHRDLSSRNVIIKADGTCMICDFQHAVCFVNNKPLTNEDRVISLVGTLRYLAPEKLDNAFNLSHCESALKQADIYSFGLLLWEMASRCSDLYQGIDVPNYKMPFEHELGLKPTFDQMKVLVSRHKARPLFPDIWKNSNPAIRLLKETIVECWDQEPEARLTALCIAERIGELPIYGNVTRWKRSPIYNSQHYLLHHPYHNHHFHQLNVCNIKKQDNSTMEKNMHAAANMSVKSIQPKLTLPLQPHQARNPCIERNLMLETSDEHDGLLEQGLKFQTKPLMNANVTNINGHNETRDEDLNYSETRNLIRTTLPLPISYVQNPVRSTANESNNRTKDVNKFQNCNKSVQLMSKISLLEYIKQKLNLSNVGNQQCSQNQCKTTTNLTTNNVKRLCCNQPNISDNGKENRNENNLNINAELDHLLYAQKEAQCSNNETNGLDDGHIYTDDKNLSTRENNGDNSTLALNSSSMISNEHELSLISADYTIIMDDKNGKLVDKDNNCNHYHNQMGTTTTNLLNATRNESHQLTFRVDEDKLSQQSSSESHLNESQWISS</sequence>
<dbReference type="SUPFAM" id="SSF57302">
    <property type="entry name" value="Snake toxin-like"/>
    <property type="match status" value="1"/>
</dbReference>
<dbReference type="InterPro" id="IPR045860">
    <property type="entry name" value="Snake_toxin-like_sf"/>
</dbReference>
<organism evidence="23 24">
    <name type="scientific">Blomia tropicalis</name>
    <name type="common">Mite</name>
    <dbReference type="NCBI Taxonomy" id="40697"/>
    <lineage>
        <taxon>Eukaryota</taxon>
        <taxon>Metazoa</taxon>
        <taxon>Ecdysozoa</taxon>
        <taxon>Arthropoda</taxon>
        <taxon>Chelicerata</taxon>
        <taxon>Arachnida</taxon>
        <taxon>Acari</taxon>
        <taxon>Acariformes</taxon>
        <taxon>Sarcoptiformes</taxon>
        <taxon>Astigmata</taxon>
        <taxon>Glycyphagoidea</taxon>
        <taxon>Echimyopodidae</taxon>
        <taxon>Blomia</taxon>
    </lineage>
</organism>
<proteinExistence type="inferred from homology"/>
<dbReference type="Gene3D" id="1.10.510.10">
    <property type="entry name" value="Transferase(Phosphotransferase) domain 1"/>
    <property type="match status" value="1"/>
</dbReference>
<keyword evidence="13 21" id="KW-1133">Transmembrane helix</keyword>
<evidence type="ECO:0000256" key="13">
    <source>
        <dbReference type="ARBA" id="ARBA00022989"/>
    </source>
</evidence>
<dbReference type="EC" id="2.7.11.30" evidence="4"/>
<dbReference type="InterPro" id="IPR038132">
    <property type="entry name" value="Vps16_C_sf"/>
</dbReference>
<evidence type="ECO:0000256" key="3">
    <source>
        <dbReference type="ARBA" id="ARBA00009605"/>
    </source>
</evidence>
<dbReference type="GO" id="GO:0004675">
    <property type="term" value="F:transmembrane receptor protein serine/threonine kinase activity"/>
    <property type="evidence" value="ECO:0007669"/>
    <property type="project" value="UniProtKB-EC"/>
</dbReference>
<evidence type="ECO:0000256" key="20">
    <source>
        <dbReference type="SAM" id="MobiDB-lite"/>
    </source>
</evidence>
<dbReference type="GO" id="GO:0042144">
    <property type="term" value="P:vacuole fusion, non-autophagic"/>
    <property type="evidence" value="ECO:0007669"/>
    <property type="project" value="TreeGrafter"/>
</dbReference>
<evidence type="ECO:0000256" key="15">
    <source>
        <dbReference type="ARBA" id="ARBA00023170"/>
    </source>
</evidence>
<evidence type="ECO:0000256" key="21">
    <source>
        <dbReference type="SAM" id="Phobius"/>
    </source>
</evidence>
<evidence type="ECO:0000256" key="18">
    <source>
        <dbReference type="ARBA" id="ARBA00048773"/>
    </source>
</evidence>
<dbReference type="PROSITE" id="PS00109">
    <property type="entry name" value="PROTEIN_KINASE_TYR"/>
    <property type="match status" value="1"/>
</dbReference>
<dbReference type="Proteomes" id="UP001142055">
    <property type="component" value="Chromosome 1"/>
</dbReference>
<comment type="caution">
    <text evidence="23">The sequence shown here is derived from an EMBL/GenBank/DDBJ whole genome shotgun (WGS) entry which is preliminary data.</text>
</comment>
<feature type="transmembrane region" description="Helical" evidence="21">
    <location>
        <begin position="803"/>
        <end position="824"/>
    </location>
</feature>
<dbReference type="PROSITE" id="PS50011">
    <property type="entry name" value="PROTEIN_KINASE_DOM"/>
    <property type="match status" value="1"/>
</dbReference>
<comment type="similarity">
    <text evidence="2">Belongs to the VPS16 family.</text>
</comment>
<evidence type="ECO:0000256" key="2">
    <source>
        <dbReference type="ARBA" id="ARBA00009250"/>
    </source>
</evidence>
<feature type="region of interest" description="Disordered" evidence="20">
    <location>
        <begin position="1703"/>
        <end position="1725"/>
    </location>
</feature>
<keyword evidence="12 19" id="KW-0067">ATP-binding</keyword>
<evidence type="ECO:0000256" key="9">
    <source>
        <dbReference type="ARBA" id="ARBA00022729"/>
    </source>
</evidence>
<dbReference type="GO" id="GO:0005768">
    <property type="term" value="C:endosome"/>
    <property type="evidence" value="ECO:0007669"/>
    <property type="project" value="TreeGrafter"/>
</dbReference>
<evidence type="ECO:0000256" key="6">
    <source>
        <dbReference type="ARBA" id="ARBA00022527"/>
    </source>
</evidence>
<feature type="compositionally biased region" description="Basic and acidic residues" evidence="20">
    <location>
        <begin position="1611"/>
        <end position="1623"/>
    </location>
</feature>
<evidence type="ECO:0000313" key="23">
    <source>
        <dbReference type="EMBL" id="KAJ6224905.1"/>
    </source>
</evidence>
<dbReference type="CDD" id="cd23533">
    <property type="entry name" value="TFP_LU_ECD_BMPR2_like"/>
    <property type="match status" value="1"/>
</dbReference>
<accession>A0A9Q0RSP3</accession>
<dbReference type="GO" id="GO:0006886">
    <property type="term" value="P:intracellular protein transport"/>
    <property type="evidence" value="ECO:0007669"/>
    <property type="project" value="InterPro"/>
</dbReference>
<evidence type="ECO:0000256" key="14">
    <source>
        <dbReference type="ARBA" id="ARBA00023136"/>
    </source>
</evidence>
<evidence type="ECO:0000256" key="17">
    <source>
        <dbReference type="ARBA" id="ARBA00047681"/>
    </source>
</evidence>
<dbReference type="EMBL" id="JAPWDV010000001">
    <property type="protein sequence ID" value="KAJ6224905.1"/>
    <property type="molecule type" value="Genomic_DNA"/>
</dbReference>
<comment type="similarity">
    <text evidence="3">Belongs to the protein kinase superfamily. TKL Ser/Thr protein kinase family. TGFB receptor subfamily.</text>
</comment>
<keyword evidence="24" id="KW-1185">Reference proteome</keyword>
<keyword evidence="9" id="KW-0732">Signal</keyword>
<reference evidence="23" key="1">
    <citation type="submission" date="2022-12" db="EMBL/GenBank/DDBJ databases">
        <title>Genome assemblies of Blomia tropicalis.</title>
        <authorList>
            <person name="Cui Y."/>
        </authorList>
    </citation>
    <scope>NUCLEOTIDE SEQUENCE</scope>
    <source>
        <tissue evidence="23">Adult mites</tissue>
    </source>
</reference>
<dbReference type="GO" id="GO:0030897">
    <property type="term" value="C:HOPS complex"/>
    <property type="evidence" value="ECO:0007669"/>
    <property type="project" value="TreeGrafter"/>
</dbReference>
<keyword evidence="15" id="KW-0675">Receptor</keyword>
<evidence type="ECO:0000256" key="10">
    <source>
        <dbReference type="ARBA" id="ARBA00022741"/>
    </source>
</evidence>
<keyword evidence="10 19" id="KW-0547">Nucleotide-binding</keyword>
<evidence type="ECO:0000259" key="22">
    <source>
        <dbReference type="PROSITE" id="PS50011"/>
    </source>
</evidence>
<dbReference type="InterPro" id="IPR011009">
    <property type="entry name" value="Kinase-like_dom_sf"/>
</dbReference>
<evidence type="ECO:0000256" key="12">
    <source>
        <dbReference type="ARBA" id="ARBA00022840"/>
    </source>
</evidence>
<keyword evidence="11" id="KW-0418">Kinase</keyword>
<comment type="subcellular location">
    <subcellularLocation>
        <location evidence="1">Membrane</location>
        <topology evidence="1">Single-pass type I membrane protein</topology>
    </subcellularLocation>
</comment>
<evidence type="ECO:0000256" key="16">
    <source>
        <dbReference type="ARBA" id="ARBA00023180"/>
    </source>
</evidence>
<dbReference type="SUPFAM" id="SSF56112">
    <property type="entry name" value="Protein kinase-like (PK-like)"/>
    <property type="match status" value="1"/>
</dbReference>
<keyword evidence="7" id="KW-0808">Transferase</keyword>
<keyword evidence="14 21" id="KW-0472">Membrane</keyword>
<dbReference type="FunFam" id="1.10.510.10:FF:000487">
    <property type="entry name" value="Anti-Muellerian hormone type-2 receptor"/>
    <property type="match status" value="1"/>
</dbReference>